<dbReference type="PANTHER" id="PTHR21505:SF12">
    <property type="entry name" value="MADF DOMAIN-CONTAINING PROTEIN-RELATED"/>
    <property type="match status" value="1"/>
</dbReference>
<name>A0ABM1YLB0_AEDAL</name>
<dbReference type="RefSeq" id="XP_062710868.1">
    <property type="nucleotide sequence ID" value="XM_062854884.1"/>
</dbReference>
<sequence>MSERNPKMTYVEIMQLLAAYRRNECLWNHAHSNYRNQAVRNEAFTNISIEMDIISIEEVKRRIKILRDTYNIEKNKMRKSRLAGPRPGGYYTTKIPWFKAADDFLSKCDGKQSNPNTDSDAPCKSEQSSQQSDRVSSPELEQQDSPDPLWQYGEANVGANESQSSCSSAGRKHLFESTPSTIPTPMKKVFRPANQSSYANGNSWSTERRSLHTELIQSKRAGVTSSVADPIQDEFLYFGLNLAAQLGELPKLRALMLQEKIQTLVSQERIEFEMSQQGLADGETVNGHQQ</sequence>
<feature type="compositionally biased region" description="Polar residues" evidence="1">
    <location>
        <begin position="159"/>
        <end position="168"/>
    </location>
</feature>
<feature type="region of interest" description="Disordered" evidence="1">
    <location>
        <begin position="109"/>
        <end position="188"/>
    </location>
</feature>
<dbReference type="InterPro" id="IPR006578">
    <property type="entry name" value="MADF-dom"/>
</dbReference>
<accession>A0ABM1YLB0</accession>
<evidence type="ECO:0000259" key="2">
    <source>
        <dbReference type="PROSITE" id="PS51029"/>
    </source>
</evidence>
<evidence type="ECO:0000256" key="1">
    <source>
        <dbReference type="SAM" id="MobiDB-lite"/>
    </source>
</evidence>
<dbReference type="PROSITE" id="PS51029">
    <property type="entry name" value="MADF"/>
    <property type="match status" value="1"/>
</dbReference>
<dbReference type="PANTHER" id="PTHR21505">
    <property type="entry name" value="MADF DOMAIN-CONTAINING PROTEIN-RELATED"/>
    <property type="match status" value="1"/>
</dbReference>
<reference evidence="4" key="1">
    <citation type="journal article" date="2015" name="Proc. Natl. Acad. Sci. U.S.A.">
        <title>Genome sequence of the Asian Tiger mosquito, Aedes albopictus, reveals insights into its biology, genetics, and evolution.</title>
        <authorList>
            <person name="Chen X.G."/>
            <person name="Jiang X."/>
            <person name="Gu J."/>
            <person name="Xu M."/>
            <person name="Wu Y."/>
            <person name="Deng Y."/>
            <person name="Zhang C."/>
            <person name="Bonizzoni M."/>
            <person name="Dermauw W."/>
            <person name="Vontas J."/>
            <person name="Armbruster P."/>
            <person name="Huang X."/>
            <person name="Yang Y."/>
            <person name="Zhang H."/>
            <person name="He W."/>
            <person name="Peng H."/>
            <person name="Liu Y."/>
            <person name="Wu K."/>
            <person name="Chen J."/>
            <person name="Lirakis M."/>
            <person name="Topalis P."/>
            <person name="Van Leeuwen T."/>
            <person name="Hall A.B."/>
            <person name="Jiang X."/>
            <person name="Thorpe C."/>
            <person name="Mueller R.L."/>
            <person name="Sun C."/>
            <person name="Waterhouse R.M."/>
            <person name="Yan G."/>
            <person name="Tu Z.J."/>
            <person name="Fang X."/>
            <person name="James A.A."/>
        </authorList>
    </citation>
    <scope>NUCLEOTIDE SEQUENCE [LARGE SCALE GENOMIC DNA]</scope>
    <source>
        <strain evidence="4">Foshan</strain>
    </source>
</reference>
<dbReference type="Pfam" id="PF10545">
    <property type="entry name" value="MADF_DNA_bdg"/>
    <property type="match status" value="1"/>
</dbReference>
<dbReference type="SMART" id="SM00595">
    <property type="entry name" value="MADF"/>
    <property type="match status" value="1"/>
</dbReference>
<evidence type="ECO:0000313" key="3">
    <source>
        <dbReference type="EnsemblMetazoa" id="AALFPA23_010210.P14207"/>
    </source>
</evidence>
<protein>
    <recommendedName>
        <fullName evidence="2">MADF domain-containing protein</fullName>
    </recommendedName>
</protein>
<dbReference type="GeneID" id="109621893"/>
<keyword evidence="4" id="KW-1185">Reference proteome</keyword>
<reference evidence="3" key="2">
    <citation type="submission" date="2025-05" db="UniProtKB">
        <authorList>
            <consortium name="EnsemblMetazoa"/>
        </authorList>
    </citation>
    <scope>IDENTIFICATION</scope>
    <source>
        <strain evidence="3">Foshan</strain>
    </source>
</reference>
<organism evidence="3 4">
    <name type="scientific">Aedes albopictus</name>
    <name type="common">Asian tiger mosquito</name>
    <name type="synonym">Stegomyia albopicta</name>
    <dbReference type="NCBI Taxonomy" id="7160"/>
    <lineage>
        <taxon>Eukaryota</taxon>
        <taxon>Metazoa</taxon>
        <taxon>Ecdysozoa</taxon>
        <taxon>Arthropoda</taxon>
        <taxon>Hexapoda</taxon>
        <taxon>Insecta</taxon>
        <taxon>Pterygota</taxon>
        <taxon>Neoptera</taxon>
        <taxon>Endopterygota</taxon>
        <taxon>Diptera</taxon>
        <taxon>Nematocera</taxon>
        <taxon>Culicoidea</taxon>
        <taxon>Culicidae</taxon>
        <taxon>Culicinae</taxon>
        <taxon>Aedini</taxon>
        <taxon>Aedes</taxon>
        <taxon>Stegomyia</taxon>
    </lineage>
</organism>
<dbReference type="EnsemblMetazoa" id="AALFPA23_010210.R14207">
    <property type="protein sequence ID" value="AALFPA23_010210.P14207"/>
    <property type="gene ID" value="AALFPA23_010210"/>
</dbReference>
<evidence type="ECO:0000313" key="4">
    <source>
        <dbReference type="Proteomes" id="UP000069940"/>
    </source>
</evidence>
<dbReference type="Proteomes" id="UP000069940">
    <property type="component" value="Unassembled WGS sequence"/>
</dbReference>
<proteinExistence type="predicted"/>
<feature type="domain" description="MADF" evidence="2">
    <location>
        <begin position="15"/>
        <end position="103"/>
    </location>
</feature>
<feature type="compositionally biased region" description="Polar residues" evidence="1">
    <location>
        <begin position="111"/>
        <end position="145"/>
    </location>
</feature>